<dbReference type="EnsemblMetazoa" id="GPPI049068-RA">
    <property type="protein sequence ID" value="GPPI049068-PA"/>
    <property type="gene ID" value="GPPI049068"/>
</dbReference>
<dbReference type="EMBL" id="JXJN01025598">
    <property type="status" value="NOT_ANNOTATED_CDS"/>
    <property type="molecule type" value="Genomic_DNA"/>
</dbReference>
<dbReference type="AlphaFoldDB" id="A0A1B0C4P8"/>
<protein>
    <submittedName>
        <fullName evidence="1">Uncharacterized protein</fullName>
    </submittedName>
</protein>
<dbReference type="Proteomes" id="UP000092460">
    <property type="component" value="Unassembled WGS sequence"/>
</dbReference>
<reference evidence="1" key="2">
    <citation type="submission" date="2020-05" db="UniProtKB">
        <authorList>
            <consortium name="EnsemblMetazoa"/>
        </authorList>
    </citation>
    <scope>IDENTIFICATION</scope>
    <source>
        <strain evidence="1">IAEA</strain>
    </source>
</reference>
<accession>A0A1B0C4P8</accession>
<reference evidence="2" key="1">
    <citation type="submission" date="2015-01" db="EMBL/GenBank/DDBJ databases">
        <authorList>
            <person name="Aksoy S."/>
            <person name="Warren W."/>
            <person name="Wilson R.K."/>
        </authorList>
    </citation>
    <scope>NUCLEOTIDE SEQUENCE [LARGE SCALE GENOMIC DNA]</scope>
    <source>
        <strain evidence="2">IAEA</strain>
    </source>
</reference>
<name>A0A1B0C4P8_9MUSC</name>
<organism evidence="1 2">
    <name type="scientific">Glossina palpalis gambiensis</name>
    <dbReference type="NCBI Taxonomy" id="67801"/>
    <lineage>
        <taxon>Eukaryota</taxon>
        <taxon>Metazoa</taxon>
        <taxon>Ecdysozoa</taxon>
        <taxon>Arthropoda</taxon>
        <taxon>Hexapoda</taxon>
        <taxon>Insecta</taxon>
        <taxon>Pterygota</taxon>
        <taxon>Neoptera</taxon>
        <taxon>Endopterygota</taxon>
        <taxon>Diptera</taxon>
        <taxon>Brachycera</taxon>
        <taxon>Muscomorpha</taxon>
        <taxon>Hippoboscoidea</taxon>
        <taxon>Glossinidae</taxon>
        <taxon>Glossina</taxon>
    </lineage>
</organism>
<sequence>MRKTFVYIEAVNALTEVMQNAFRKTPTLGATVLTMPAIEINVPLSSAQSSLLAGVNFTSISNKIHILFRTTSKSFIIARHAELRKCSNTEKKNGGHRQMTQQTAKCPTVERHLGPNTDGLNNEVNVTLKYKELSNKHSFKVFF</sequence>
<evidence type="ECO:0000313" key="1">
    <source>
        <dbReference type="EnsemblMetazoa" id="GPPI049068-PA"/>
    </source>
</evidence>
<dbReference type="VEuPathDB" id="VectorBase:GPPI049068"/>
<keyword evidence="2" id="KW-1185">Reference proteome</keyword>
<evidence type="ECO:0000313" key="2">
    <source>
        <dbReference type="Proteomes" id="UP000092460"/>
    </source>
</evidence>
<proteinExistence type="predicted"/>